<evidence type="ECO:0000313" key="2">
    <source>
        <dbReference type="Proteomes" id="UP000247892"/>
    </source>
</evidence>
<sequence>MSPADEQCLRIADALLDDNVAQAEVYLWAAWHPTAEFPDEDYSSEERAWATAIRTLRQPAAQDLESALVRLDQAICAETTHLLQHDDSAARDTLRSVGTHLLARGHTILTVTESQP</sequence>
<dbReference type="Proteomes" id="UP000247892">
    <property type="component" value="Unassembled WGS sequence"/>
</dbReference>
<organism evidence="1 2">
    <name type="scientific">Prauserella flavalba</name>
    <dbReference type="NCBI Taxonomy" id="1477506"/>
    <lineage>
        <taxon>Bacteria</taxon>
        <taxon>Bacillati</taxon>
        <taxon>Actinomycetota</taxon>
        <taxon>Actinomycetes</taxon>
        <taxon>Pseudonocardiales</taxon>
        <taxon>Pseudonocardiaceae</taxon>
        <taxon>Prauserella</taxon>
    </lineage>
</organism>
<dbReference type="RefSeq" id="WP_110343893.1">
    <property type="nucleotide sequence ID" value="NZ_MASU01000024.1"/>
</dbReference>
<dbReference type="AlphaFoldDB" id="A0A318L991"/>
<reference evidence="1 2" key="1">
    <citation type="submission" date="2016-07" db="EMBL/GenBank/DDBJ databases">
        <title>Draft genome sequence of Prauserella sp. YIM 121212, isolated from alkaline soil.</title>
        <authorList>
            <person name="Ruckert C."/>
            <person name="Albersmeier A."/>
            <person name="Jiang C.-L."/>
            <person name="Jiang Y."/>
            <person name="Kalinowski J."/>
            <person name="Schneider O."/>
            <person name="Winkler A."/>
            <person name="Zotchev S.B."/>
        </authorList>
    </citation>
    <scope>NUCLEOTIDE SEQUENCE [LARGE SCALE GENOMIC DNA]</scope>
    <source>
        <strain evidence="1 2">YIM 121212</strain>
    </source>
</reference>
<dbReference type="EMBL" id="MASU01000024">
    <property type="protein sequence ID" value="PXY17731.1"/>
    <property type="molecule type" value="Genomic_DNA"/>
</dbReference>
<accession>A0A318L991</accession>
<gene>
    <name evidence="1" type="ORF">BA062_36875</name>
</gene>
<protein>
    <submittedName>
        <fullName evidence="1">Uncharacterized protein</fullName>
    </submittedName>
</protein>
<comment type="caution">
    <text evidence="1">The sequence shown here is derived from an EMBL/GenBank/DDBJ whole genome shotgun (WGS) entry which is preliminary data.</text>
</comment>
<name>A0A318L991_9PSEU</name>
<keyword evidence="2" id="KW-1185">Reference proteome</keyword>
<evidence type="ECO:0000313" key="1">
    <source>
        <dbReference type="EMBL" id="PXY17731.1"/>
    </source>
</evidence>
<proteinExistence type="predicted"/>